<dbReference type="FunFam" id="1.20.58.760:FF:000001">
    <property type="entry name" value="ATP-dependent zinc metalloprotease FtsH"/>
    <property type="match status" value="1"/>
</dbReference>
<dbReference type="GO" id="GO:0004176">
    <property type="term" value="F:ATP-dependent peptidase activity"/>
    <property type="evidence" value="ECO:0007669"/>
    <property type="project" value="InterPro"/>
</dbReference>
<dbReference type="InterPro" id="IPR027417">
    <property type="entry name" value="P-loop_NTPase"/>
</dbReference>
<gene>
    <name evidence="18" type="primary">ftsH_1</name>
    <name evidence="14" type="synonym">ftsH</name>
    <name evidence="18" type="ORF">Enr13x_16470</name>
</gene>
<dbReference type="EC" id="3.4.24.-" evidence="14"/>
<dbReference type="PROSITE" id="PS00674">
    <property type="entry name" value="AAA"/>
    <property type="match status" value="1"/>
</dbReference>
<feature type="binding site" evidence="14">
    <location>
        <position position="548"/>
    </location>
    <ligand>
        <name>Zn(2+)</name>
        <dbReference type="ChEBI" id="CHEBI:29105"/>
        <note>catalytic</note>
    </ligand>
</feature>
<comment type="function">
    <text evidence="14">Acts as a processive, ATP-dependent zinc metallopeptidase for both cytoplasmic and membrane proteins. Plays a role in the quality control of integral membrane proteins.</text>
</comment>
<evidence type="ECO:0000256" key="2">
    <source>
        <dbReference type="ARBA" id="ARBA00010044"/>
    </source>
</evidence>
<evidence type="ECO:0000256" key="14">
    <source>
        <dbReference type="HAMAP-Rule" id="MF_01458"/>
    </source>
</evidence>
<feature type="binding site" evidence="14">
    <location>
        <position position="476"/>
    </location>
    <ligand>
        <name>Zn(2+)</name>
        <dbReference type="ChEBI" id="CHEBI:29105"/>
        <note>catalytic</note>
    </ligand>
</feature>
<evidence type="ECO:0000313" key="18">
    <source>
        <dbReference type="EMBL" id="QDV41804.1"/>
    </source>
</evidence>
<keyword evidence="14" id="KW-1003">Cell membrane</keyword>
<dbReference type="OrthoDB" id="9809379at2"/>
<dbReference type="InterPro" id="IPR041569">
    <property type="entry name" value="AAA_lid_3"/>
</dbReference>
<feature type="binding site" evidence="14">
    <location>
        <position position="472"/>
    </location>
    <ligand>
        <name>Zn(2+)</name>
        <dbReference type="ChEBI" id="CHEBI:29105"/>
        <note>catalytic</note>
    </ligand>
</feature>
<dbReference type="PANTHER" id="PTHR23076:SF97">
    <property type="entry name" value="ATP-DEPENDENT ZINC METALLOPROTEASE YME1L1"/>
    <property type="match status" value="1"/>
</dbReference>
<evidence type="ECO:0000256" key="6">
    <source>
        <dbReference type="ARBA" id="ARBA00022741"/>
    </source>
</evidence>
<evidence type="ECO:0000256" key="3">
    <source>
        <dbReference type="ARBA" id="ARBA00022670"/>
    </source>
</evidence>
<feature type="active site" evidence="14">
    <location>
        <position position="473"/>
    </location>
</feature>
<proteinExistence type="inferred from homology"/>
<evidence type="ECO:0000313" key="19">
    <source>
        <dbReference type="Proteomes" id="UP000319004"/>
    </source>
</evidence>
<dbReference type="Gene3D" id="1.10.8.60">
    <property type="match status" value="1"/>
</dbReference>
<reference evidence="18 19" key="1">
    <citation type="submission" date="2019-03" db="EMBL/GenBank/DDBJ databases">
        <title>Deep-cultivation of Planctomycetes and their phenomic and genomic characterization uncovers novel biology.</title>
        <authorList>
            <person name="Wiegand S."/>
            <person name="Jogler M."/>
            <person name="Boedeker C."/>
            <person name="Pinto D."/>
            <person name="Vollmers J."/>
            <person name="Rivas-Marin E."/>
            <person name="Kohn T."/>
            <person name="Peeters S.H."/>
            <person name="Heuer A."/>
            <person name="Rast P."/>
            <person name="Oberbeckmann S."/>
            <person name="Bunk B."/>
            <person name="Jeske O."/>
            <person name="Meyerdierks A."/>
            <person name="Storesund J.E."/>
            <person name="Kallscheuer N."/>
            <person name="Luecker S."/>
            <person name="Lage O.M."/>
            <person name="Pohl T."/>
            <person name="Merkel B.J."/>
            <person name="Hornburger P."/>
            <person name="Mueller R.-W."/>
            <person name="Bruemmer F."/>
            <person name="Labrenz M."/>
            <person name="Spormann A.M."/>
            <person name="Op den Camp H."/>
            <person name="Overmann J."/>
            <person name="Amann R."/>
            <person name="Jetten M.S.M."/>
            <person name="Mascher T."/>
            <person name="Medema M.H."/>
            <person name="Devos D.P."/>
            <person name="Kaster A.-K."/>
            <person name="Ovreas L."/>
            <person name="Rohde M."/>
            <person name="Galperin M.Y."/>
            <person name="Jogler C."/>
        </authorList>
    </citation>
    <scope>NUCLEOTIDE SEQUENCE [LARGE SCALE GENOMIC DNA]</scope>
    <source>
        <strain evidence="18 19">Enr13</strain>
    </source>
</reference>
<evidence type="ECO:0000256" key="11">
    <source>
        <dbReference type="ARBA" id="ARBA00023049"/>
    </source>
</evidence>
<keyword evidence="8 14" id="KW-0862">Zinc</keyword>
<evidence type="ECO:0000256" key="8">
    <source>
        <dbReference type="ARBA" id="ARBA00022833"/>
    </source>
</evidence>
<evidence type="ECO:0000256" key="15">
    <source>
        <dbReference type="RuleBase" id="RU003651"/>
    </source>
</evidence>
<comment type="similarity">
    <text evidence="2 14">In the C-terminal section; belongs to the peptidase M41 family.</text>
</comment>
<evidence type="ECO:0000256" key="7">
    <source>
        <dbReference type="ARBA" id="ARBA00022801"/>
    </source>
</evidence>
<sequence length="658" mass="73322">MPQPPEPKPPEPKPGVPKPADRRDDDGGSSFRGHGSFSPLFWWIAFMAVMLIALQWRTAESERQEVASWTDFKQLLVDQAIEPDSVTIRHDRVEAVLKPEVVPDESLSIAKEADQPAPLFVAIDSENRQWFIEQIDALQVAYRLDTSVSRWSTMLLSWLPMIVLIAFFWFLLYRTRQTFGEGAGGMLGGFGRSQHHMASKDTVSVTLDDVAGIDEAKAEIGEIIEFLQNPGRFKKIGARIPRGVLLLGPPGCGKTLLARAIAGQADVPFFSISGSDFMEMFVGVGARRVRDLFEQAKHSEPCIIFLDEIDSIGRKRGLELIAGGGHGEREQTLNAILSEMDGFEPHDQVIVIAATNRPDVLDPALVRPGRFDRQVDVPLPDTKGRENILRIHTKQVKLADDVDLQELARATPMFSGADLKAMVNEAAIIATMADKSAVTMEDMRRGRDKLKFGRAQTSRTIDAQQRTISAYHEAGHALLESLLPDADPVEKVTIVPRGRALGATFALPERERYTYGRKYLLATMRVLCGGRIAELRKTDDAFSGAEDDIKKLTELADRMVRMWGMSEDIGFVRVATDAEEERLLIDRGYSEQTAKQIDDAIQTLVNEAYRDADQMIEQHWTTVEAIAQALLDRETLTADELNQLMQLHSQTGRGRIPV</sequence>
<feature type="domain" description="AAA+ ATPase" evidence="17">
    <location>
        <begin position="240"/>
        <end position="381"/>
    </location>
</feature>
<dbReference type="InterPro" id="IPR005936">
    <property type="entry name" value="FtsH"/>
</dbReference>
<dbReference type="Gene3D" id="3.40.50.300">
    <property type="entry name" value="P-loop containing nucleotide triphosphate hydrolases"/>
    <property type="match status" value="1"/>
</dbReference>
<dbReference type="GO" id="GO:0005524">
    <property type="term" value="F:ATP binding"/>
    <property type="evidence" value="ECO:0007669"/>
    <property type="project" value="UniProtKB-UniRule"/>
</dbReference>
<dbReference type="Gene3D" id="1.20.58.760">
    <property type="entry name" value="Peptidase M41"/>
    <property type="match status" value="1"/>
</dbReference>
<dbReference type="InterPro" id="IPR003593">
    <property type="entry name" value="AAA+_ATPase"/>
</dbReference>
<dbReference type="FunFam" id="1.10.8.60:FF:000001">
    <property type="entry name" value="ATP-dependent zinc metalloprotease FtsH"/>
    <property type="match status" value="1"/>
</dbReference>
<keyword evidence="9 14" id="KW-0067">ATP-binding</keyword>
<keyword evidence="5 14" id="KW-0479">Metal-binding</keyword>
<dbReference type="Pfam" id="PF01434">
    <property type="entry name" value="Peptidase_M41"/>
    <property type="match status" value="1"/>
</dbReference>
<dbReference type="CDD" id="cd19501">
    <property type="entry name" value="RecA-like_FtsH"/>
    <property type="match status" value="1"/>
</dbReference>
<comment type="cofactor">
    <cofactor evidence="14">
        <name>Zn(2+)</name>
        <dbReference type="ChEBI" id="CHEBI:29105"/>
    </cofactor>
    <text evidence="14">Binds 1 zinc ion per subunit.</text>
</comment>
<accession>A0A518HLS4</accession>
<comment type="similarity">
    <text evidence="15">Belongs to the AAA ATPase family.</text>
</comment>
<evidence type="ECO:0000256" key="5">
    <source>
        <dbReference type="ARBA" id="ARBA00022723"/>
    </source>
</evidence>
<protein>
    <recommendedName>
        <fullName evidence="14">ATP-dependent zinc metalloprotease FtsH</fullName>
        <ecNumber evidence="14">3.4.24.-</ecNumber>
    </recommendedName>
</protein>
<dbReference type="KEGG" id="snep:Enr13x_16470"/>
<dbReference type="SUPFAM" id="SSF52540">
    <property type="entry name" value="P-loop containing nucleoside triphosphate hydrolases"/>
    <property type="match status" value="1"/>
</dbReference>
<evidence type="ECO:0000256" key="4">
    <source>
        <dbReference type="ARBA" id="ARBA00022692"/>
    </source>
</evidence>
<dbReference type="FunFam" id="3.40.50.300:FF:000001">
    <property type="entry name" value="ATP-dependent zinc metalloprotease FtsH"/>
    <property type="match status" value="1"/>
</dbReference>
<evidence type="ECO:0000256" key="16">
    <source>
        <dbReference type="SAM" id="MobiDB-lite"/>
    </source>
</evidence>
<dbReference type="GO" id="GO:0016887">
    <property type="term" value="F:ATP hydrolysis activity"/>
    <property type="evidence" value="ECO:0007669"/>
    <property type="project" value="UniProtKB-UniRule"/>
</dbReference>
<dbReference type="InterPro" id="IPR000642">
    <property type="entry name" value="Peptidase_M41"/>
</dbReference>
<dbReference type="InterPro" id="IPR037219">
    <property type="entry name" value="Peptidase_M41-like"/>
</dbReference>
<keyword evidence="7 14" id="KW-0378">Hydrolase</keyword>
<dbReference type="InterPro" id="IPR003960">
    <property type="entry name" value="ATPase_AAA_CS"/>
</dbReference>
<dbReference type="GO" id="GO:0005886">
    <property type="term" value="C:plasma membrane"/>
    <property type="evidence" value="ECO:0007669"/>
    <property type="project" value="UniProtKB-SubCell"/>
</dbReference>
<evidence type="ECO:0000256" key="1">
    <source>
        <dbReference type="ARBA" id="ARBA00004370"/>
    </source>
</evidence>
<keyword evidence="6 14" id="KW-0547">Nucleotide-binding</keyword>
<dbReference type="GO" id="GO:0008270">
    <property type="term" value="F:zinc ion binding"/>
    <property type="evidence" value="ECO:0007669"/>
    <property type="project" value="UniProtKB-UniRule"/>
</dbReference>
<keyword evidence="3 14" id="KW-0645">Protease</keyword>
<dbReference type="InterPro" id="IPR003959">
    <property type="entry name" value="ATPase_AAA_core"/>
</dbReference>
<keyword evidence="4 14" id="KW-0812">Transmembrane</keyword>
<feature type="region of interest" description="Disordered" evidence="16">
    <location>
        <begin position="1"/>
        <end position="30"/>
    </location>
</feature>
<comment type="caution">
    <text evidence="14">Lacks conserved residue(s) required for the propagation of feature annotation.</text>
</comment>
<name>A0A518HLS4_9BACT</name>
<feature type="transmembrane region" description="Helical" evidence="14">
    <location>
        <begin position="153"/>
        <end position="172"/>
    </location>
</feature>
<dbReference type="EMBL" id="CP037423">
    <property type="protein sequence ID" value="QDV41804.1"/>
    <property type="molecule type" value="Genomic_DNA"/>
</dbReference>
<dbReference type="GO" id="GO:0004222">
    <property type="term" value="F:metalloendopeptidase activity"/>
    <property type="evidence" value="ECO:0007669"/>
    <property type="project" value="InterPro"/>
</dbReference>
<dbReference type="HAMAP" id="MF_01458">
    <property type="entry name" value="FtsH"/>
    <property type="match status" value="1"/>
</dbReference>
<dbReference type="Proteomes" id="UP000319004">
    <property type="component" value="Chromosome"/>
</dbReference>
<dbReference type="PANTHER" id="PTHR23076">
    <property type="entry name" value="METALLOPROTEASE M41 FTSH"/>
    <property type="match status" value="1"/>
</dbReference>
<evidence type="ECO:0000256" key="10">
    <source>
        <dbReference type="ARBA" id="ARBA00022989"/>
    </source>
</evidence>
<keyword evidence="10 14" id="KW-1133">Transmembrane helix</keyword>
<comment type="similarity">
    <text evidence="13 14">In the central section; belongs to the AAA ATPase family.</text>
</comment>
<keyword evidence="12 14" id="KW-0472">Membrane</keyword>
<dbReference type="SUPFAM" id="SSF140990">
    <property type="entry name" value="FtsH protease domain-like"/>
    <property type="match status" value="1"/>
</dbReference>
<organism evidence="18 19">
    <name type="scientific">Stieleria neptunia</name>
    <dbReference type="NCBI Taxonomy" id="2527979"/>
    <lineage>
        <taxon>Bacteria</taxon>
        <taxon>Pseudomonadati</taxon>
        <taxon>Planctomycetota</taxon>
        <taxon>Planctomycetia</taxon>
        <taxon>Pirellulales</taxon>
        <taxon>Pirellulaceae</taxon>
        <taxon>Stieleria</taxon>
    </lineage>
</organism>
<keyword evidence="11 14" id="KW-0482">Metalloprotease</keyword>
<dbReference type="RefSeq" id="WP_145385493.1">
    <property type="nucleotide sequence ID" value="NZ_CP037423.1"/>
</dbReference>
<dbReference type="Pfam" id="PF00004">
    <property type="entry name" value="AAA"/>
    <property type="match status" value="1"/>
</dbReference>
<evidence type="ECO:0000256" key="12">
    <source>
        <dbReference type="ARBA" id="ARBA00023136"/>
    </source>
</evidence>
<dbReference type="SMART" id="SM00382">
    <property type="entry name" value="AAA"/>
    <property type="match status" value="1"/>
</dbReference>
<dbReference type="NCBIfam" id="TIGR01241">
    <property type="entry name" value="FtsH_fam"/>
    <property type="match status" value="1"/>
</dbReference>
<evidence type="ECO:0000256" key="9">
    <source>
        <dbReference type="ARBA" id="ARBA00022840"/>
    </source>
</evidence>
<dbReference type="AlphaFoldDB" id="A0A518HLS4"/>
<comment type="subunit">
    <text evidence="14">Homohexamer.</text>
</comment>
<evidence type="ECO:0000256" key="13">
    <source>
        <dbReference type="ARBA" id="ARBA00061570"/>
    </source>
</evidence>
<keyword evidence="19" id="KW-1185">Reference proteome</keyword>
<feature type="compositionally biased region" description="Pro residues" evidence="16">
    <location>
        <begin position="1"/>
        <end position="17"/>
    </location>
</feature>
<comment type="subcellular location">
    <subcellularLocation>
        <location evidence="14">Cell membrane</location>
        <topology evidence="14">Multi-pass membrane protein</topology>
        <orientation evidence="14">Cytoplasmic side</orientation>
    </subcellularLocation>
    <subcellularLocation>
        <location evidence="1">Membrane</location>
    </subcellularLocation>
</comment>
<dbReference type="GO" id="GO:0030163">
    <property type="term" value="P:protein catabolic process"/>
    <property type="evidence" value="ECO:0007669"/>
    <property type="project" value="UniProtKB-UniRule"/>
</dbReference>
<feature type="transmembrane region" description="Helical" evidence="14">
    <location>
        <begin position="40"/>
        <end position="56"/>
    </location>
</feature>
<evidence type="ECO:0000259" key="17">
    <source>
        <dbReference type="SMART" id="SM00382"/>
    </source>
</evidence>
<dbReference type="GO" id="GO:0006508">
    <property type="term" value="P:proteolysis"/>
    <property type="evidence" value="ECO:0007669"/>
    <property type="project" value="UniProtKB-KW"/>
</dbReference>
<dbReference type="Pfam" id="PF17862">
    <property type="entry name" value="AAA_lid_3"/>
    <property type="match status" value="1"/>
</dbReference>